<proteinExistence type="predicted"/>
<evidence type="ECO:0000259" key="1">
    <source>
        <dbReference type="Pfam" id="PF10708"/>
    </source>
</evidence>
<evidence type="ECO:0000313" key="3">
    <source>
        <dbReference type="Proteomes" id="UP000663791"/>
    </source>
</evidence>
<name>A0A939BUH7_9ACTN</name>
<organism evidence="2 3">
    <name type="scientific">Nocardioides faecalis</name>
    <dbReference type="NCBI Taxonomy" id="2803858"/>
    <lineage>
        <taxon>Bacteria</taxon>
        <taxon>Bacillati</taxon>
        <taxon>Actinomycetota</taxon>
        <taxon>Actinomycetes</taxon>
        <taxon>Propionibacteriales</taxon>
        <taxon>Nocardioidaceae</taxon>
        <taxon>Nocardioides</taxon>
    </lineage>
</organism>
<dbReference type="Proteomes" id="UP000663791">
    <property type="component" value="Unassembled WGS sequence"/>
</dbReference>
<dbReference type="EMBL" id="JAERTX010000001">
    <property type="protein sequence ID" value="MBM9458517.1"/>
    <property type="molecule type" value="Genomic_DNA"/>
</dbReference>
<gene>
    <name evidence="2" type="ORF">JK386_01230</name>
</gene>
<evidence type="ECO:0000313" key="2">
    <source>
        <dbReference type="EMBL" id="MBM9458517.1"/>
    </source>
</evidence>
<protein>
    <submittedName>
        <fullName evidence="2">DUF2510 domain-containing protein</fullName>
    </submittedName>
</protein>
<dbReference type="InterPro" id="IPR018929">
    <property type="entry name" value="DUF2510"/>
</dbReference>
<keyword evidence="3" id="KW-1185">Reference proteome</keyword>
<comment type="caution">
    <text evidence="2">The sequence shown here is derived from an EMBL/GenBank/DDBJ whole genome shotgun (WGS) entry which is preliminary data.</text>
</comment>
<sequence length="69" mass="8293">MNDPSSPSPRPAGWYIDPAASRTHHRYWDGSRWTDQFRSRPPDAAVADAGRFPAPRPRHRRRWAWWRRR</sequence>
<dbReference type="RefSeq" id="WP_205289811.1">
    <property type="nucleotide sequence ID" value="NZ_CP074406.1"/>
</dbReference>
<accession>A0A939BUH7</accession>
<reference evidence="2" key="1">
    <citation type="submission" date="2021-01" db="EMBL/GenBank/DDBJ databases">
        <title>Novel species in genus Nocardioides.</title>
        <authorList>
            <person name="Zhang G."/>
        </authorList>
    </citation>
    <scope>NUCLEOTIDE SEQUENCE</scope>
    <source>
        <strain evidence="2">Zg-536</strain>
    </source>
</reference>
<feature type="domain" description="DUF2510" evidence="1">
    <location>
        <begin position="12"/>
        <end position="45"/>
    </location>
</feature>
<dbReference type="Pfam" id="PF10708">
    <property type="entry name" value="DUF2510"/>
    <property type="match status" value="1"/>
</dbReference>
<dbReference type="AlphaFoldDB" id="A0A939BUH7"/>